<organism evidence="1 2">
    <name type="scientific">Pontibacter cellulosilyticus</name>
    <dbReference type="NCBI Taxonomy" id="1720253"/>
    <lineage>
        <taxon>Bacteria</taxon>
        <taxon>Pseudomonadati</taxon>
        <taxon>Bacteroidota</taxon>
        <taxon>Cytophagia</taxon>
        <taxon>Cytophagales</taxon>
        <taxon>Hymenobacteraceae</taxon>
        <taxon>Pontibacter</taxon>
    </lineage>
</organism>
<evidence type="ECO:0000313" key="1">
    <source>
        <dbReference type="EMBL" id="MBC5992418.1"/>
    </source>
</evidence>
<accession>A0A923N566</accession>
<protein>
    <submittedName>
        <fullName evidence="1">Uncharacterized protein</fullName>
    </submittedName>
</protein>
<dbReference type="EMBL" id="JACRVF010000001">
    <property type="protein sequence ID" value="MBC5992418.1"/>
    <property type="molecule type" value="Genomic_DNA"/>
</dbReference>
<dbReference type="CDD" id="cd20691">
    <property type="entry name" value="CdiI_EC536-like"/>
    <property type="match status" value="1"/>
</dbReference>
<name>A0A923N566_9BACT</name>
<evidence type="ECO:0000313" key="2">
    <source>
        <dbReference type="Proteomes" id="UP000603640"/>
    </source>
</evidence>
<sequence>MSKTKLKNNWLSKTLESLEKDVWGEPEYNNHLVTTCHRLRKKALRDFETEDLRIMIGQNIGLKYLIPLALDKLDENILADGDLYDGDLLQAVLKSDKEYWKAEKENWKRMCGIFNRDISLLESHYNTRSIKEEWFSTFAEFERIN</sequence>
<proteinExistence type="predicted"/>
<keyword evidence="2" id="KW-1185">Reference proteome</keyword>
<dbReference type="Proteomes" id="UP000603640">
    <property type="component" value="Unassembled WGS sequence"/>
</dbReference>
<dbReference type="AlphaFoldDB" id="A0A923N566"/>
<comment type="caution">
    <text evidence="1">The sequence shown here is derived from an EMBL/GenBank/DDBJ whole genome shotgun (WGS) entry which is preliminary data.</text>
</comment>
<reference evidence="1" key="1">
    <citation type="submission" date="2020-08" db="EMBL/GenBank/DDBJ databases">
        <title>Pontibacter sp. SD6 16S ribosomal RNA gene Genome sequencing and assembly.</title>
        <authorList>
            <person name="Kang M."/>
        </authorList>
    </citation>
    <scope>NUCLEOTIDE SEQUENCE</scope>
    <source>
        <strain evidence="1">SD6</strain>
    </source>
</reference>
<dbReference type="Pfam" id="PF18616">
    <property type="entry name" value="CdiI_3"/>
    <property type="match status" value="1"/>
</dbReference>
<gene>
    <name evidence="1" type="ORF">H8S84_06160</name>
</gene>
<dbReference type="InterPro" id="IPR040547">
    <property type="entry name" value="CdiI"/>
</dbReference>